<protein>
    <submittedName>
        <fullName evidence="9">Preprotein translocase subunit SecE</fullName>
    </submittedName>
</protein>
<dbReference type="GO" id="GO:0006886">
    <property type="term" value="P:intracellular protein transport"/>
    <property type="evidence" value="ECO:0007669"/>
    <property type="project" value="InterPro"/>
</dbReference>
<dbReference type="Pfam" id="PF00584">
    <property type="entry name" value="SecE"/>
    <property type="match status" value="1"/>
</dbReference>
<evidence type="ECO:0000256" key="8">
    <source>
        <dbReference type="SAM" id="Phobius"/>
    </source>
</evidence>
<evidence type="ECO:0000256" key="3">
    <source>
        <dbReference type="ARBA" id="ARBA00022692"/>
    </source>
</evidence>
<evidence type="ECO:0000256" key="4">
    <source>
        <dbReference type="ARBA" id="ARBA00022927"/>
    </source>
</evidence>
<dbReference type="Proteomes" id="UP001253287">
    <property type="component" value="Unassembled WGS sequence"/>
</dbReference>
<dbReference type="GO" id="GO:0006605">
    <property type="term" value="P:protein targeting"/>
    <property type="evidence" value="ECO:0007669"/>
    <property type="project" value="InterPro"/>
</dbReference>
<keyword evidence="3 8" id="KW-0812">Transmembrane</keyword>
<proteinExistence type="predicted"/>
<keyword evidence="5 8" id="KW-1133">Transmembrane helix</keyword>
<dbReference type="Gene3D" id="1.20.5.1030">
    <property type="entry name" value="Preprotein translocase secy subunit"/>
    <property type="match status" value="1"/>
</dbReference>
<evidence type="ECO:0000256" key="2">
    <source>
        <dbReference type="ARBA" id="ARBA00022448"/>
    </source>
</evidence>
<reference evidence="9" key="1">
    <citation type="submission" date="2023-08" db="EMBL/GenBank/DDBJ databases">
        <title>Lactobacillus from the Female Urinary Tract.</title>
        <authorList>
            <person name="Stegman N."/>
            <person name="Jackson B."/>
            <person name="Steiling M."/>
            <person name="Sedano C."/>
            <person name="Wolfe A."/>
            <person name="Putonti C."/>
        </authorList>
    </citation>
    <scope>NUCLEOTIDE SEQUENCE</scope>
    <source>
        <strain evidence="9">UMB5661</strain>
    </source>
</reference>
<comment type="caution">
    <text evidence="9">The sequence shown here is derived from an EMBL/GenBank/DDBJ whole genome shotgun (WGS) entry which is preliminary data.</text>
</comment>
<dbReference type="AlphaFoldDB" id="A0AAW8WQ80"/>
<accession>A0AAW8WQ80</accession>
<dbReference type="InterPro" id="IPR038379">
    <property type="entry name" value="SecE_sf"/>
</dbReference>
<keyword evidence="6" id="KW-0811">Translocation</keyword>
<evidence type="ECO:0000256" key="5">
    <source>
        <dbReference type="ARBA" id="ARBA00022989"/>
    </source>
</evidence>
<name>A0AAW8WQ80_9LACO</name>
<evidence type="ECO:0000256" key="1">
    <source>
        <dbReference type="ARBA" id="ARBA00004370"/>
    </source>
</evidence>
<keyword evidence="7 8" id="KW-0472">Membrane</keyword>
<gene>
    <name evidence="9" type="ORF">RON39_10115</name>
</gene>
<evidence type="ECO:0000313" key="9">
    <source>
        <dbReference type="EMBL" id="MDT9610456.1"/>
    </source>
</evidence>
<comment type="subcellular location">
    <subcellularLocation>
        <location evidence="1">Membrane</location>
    </subcellularLocation>
</comment>
<dbReference type="InterPro" id="IPR001901">
    <property type="entry name" value="Translocase_SecE/Sec61-g"/>
</dbReference>
<keyword evidence="2" id="KW-0813">Transport</keyword>
<dbReference type="RefSeq" id="WP_118992318.1">
    <property type="nucleotide sequence ID" value="NZ_CP083391.1"/>
</dbReference>
<evidence type="ECO:0000313" key="10">
    <source>
        <dbReference type="Proteomes" id="UP001253287"/>
    </source>
</evidence>
<feature type="transmembrane region" description="Helical" evidence="8">
    <location>
        <begin position="25"/>
        <end position="47"/>
    </location>
</feature>
<evidence type="ECO:0000256" key="7">
    <source>
        <dbReference type="ARBA" id="ARBA00023136"/>
    </source>
</evidence>
<dbReference type="EMBL" id="JAVTXN010000074">
    <property type="protein sequence ID" value="MDT9610456.1"/>
    <property type="molecule type" value="Genomic_DNA"/>
</dbReference>
<sequence>MNYLHNAFKILKKCSWATWFSSVKVTLAIIAVMACSGVAYWALDLVFRKLLIK</sequence>
<dbReference type="GO" id="GO:0016020">
    <property type="term" value="C:membrane"/>
    <property type="evidence" value="ECO:0007669"/>
    <property type="project" value="UniProtKB-SubCell"/>
</dbReference>
<keyword evidence="4" id="KW-0653">Protein transport</keyword>
<organism evidence="9 10">
    <name type="scientific">Lactobacillus crispatus</name>
    <dbReference type="NCBI Taxonomy" id="47770"/>
    <lineage>
        <taxon>Bacteria</taxon>
        <taxon>Bacillati</taxon>
        <taxon>Bacillota</taxon>
        <taxon>Bacilli</taxon>
        <taxon>Lactobacillales</taxon>
        <taxon>Lactobacillaceae</taxon>
        <taxon>Lactobacillus</taxon>
    </lineage>
</organism>
<evidence type="ECO:0000256" key="6">
    <source>
        <dbReference type="ARBA" id="ARBA00023010"/>
    </source>
</evidence>